<feature type="compositionally biased region" description="Low complexity" evidence="1">
    <location>
        <begin position="11"/>
        <end position="28"/>
    </location>
</feature>
<sequence>MSEATGSVNESSAPASTGATAGATNPTAQGSSNWNMQTTVHSVDQLRQKAPDVYNAMLQGIASSMVGQMKRRQDRLKEIMREARRAAGIR</sequence>
<dbReference type="EMBL" id="CWGJ01000006">
    <property type="protein sequence ID" value="CRX37798.1"/>
    <property type="molecule type" value="Genomic_DNA"/>
</dbReference>
<gene>
    <name evidence="2" type="ORF">ELAC_0442</name>
</gene>
<evidence type="ECO:0000313" key="2">
    <source>
        <dbReference type="EMBL" id="CRX37798.1"/>
    </source>
</evidence>
<reference evidence="3" key="1">
    <citation type="submission" date="2015-06" db="EMBL/GenBank/DDBJ databases">
        <authorList>
            <person name="Bertelli C."/>
        </authorList>
    </citation>
    <scope>NUCLEOTIDE SEQUENCE [LARGE SCALE GENOMIC DNA]</scope>
    <source>
        <strain evidence="3">CRIB-30</strain>
    </source>
</reference>
<organism evidence="2 3">
    <name type="scientific">Estrella lausannensis</name>
    <dbReference type="NCBI Taxonomy" id="483423"/>
    <lineage>
        <taxon>Bacteria</taxon>
        <taxon>Pseudomonadati</taxon>
        <taxon>Chlamydiota</taxon>
        <taxon>Chlamydiia</taxon>
        <taxon>Parachlamydiales</taxon>
        <taxon>Candidatus Criblamydiaceae</taxon>
        <taxon>Estrella</taxon>
    </lineage>
</organism>
<feature type="region of interest" description="Disordered" evidence="1">
    <location>
        <begin position="1"/>
        <end position="39"/>
    </location>
</feature>
<name>A0A0H5DPB8_9BACT</name>
<dbReference type="Proteomes" id="UP000220251">
    <property type="component" value="Unassembled WGS sequence"/>
</dbReference>
<proteinExistence type="predicted"/>
<feature type="compositionally biased region" description="Polar residues" evidence="1">
    <location>
        <begin position="29"/>
        <end position="39"/>
    </location>
</feature>
<accession>A0A0H5DPB8</accession>
<feature type="compositionally biased region" description="Polar residues" evidence="1">
    <location>
        <begin position="1"/>
        <end position="10"/>
    </location>
</feature>
<dbReference type="RefSeq" id="WP_098037654.1">
    <property type="nucleotide sequence ID" value="NZ_CWGJ01000006.1"/>
</dbReference>
<evidence type="ECO:0000256" key="1">
    <source>
        <dbReference type="SAM" id="MobiDB-lite"/>
    </source>
</evidence>
<evidence type="ECO:0000313" key="3">
    <source>
        <dbReference type="Proteomes" id="UP000220251"/>
    </source>
</evidence>
<dbReference type="AlphaFoldDB" id="A0A0H5DPB8"/>
<keyword evidence="3" id="KW-1185">Reference proteome</keyword>
<protein>
    <submittedName>
        <fullName evidence="2">Uncharacterized protein</fullName>
    </submittedName>
</protein>
<dbReference type="OrthoDB" id="22129at2"/>